<protein>
    <recommendedName>
        <fullName evidence="4">Secreted protein</fullName>
    </recommendedName>
</protein>
<keyword evidence="3" id="KW-1185">Reference proteome</keyword>
<feature type="chain" id="PRO_5025551630" description="Secreted protein" evidence="1">
    <location>
        <begin position="38"/>
        <end position="110"/>
    </location>
</feature>
<evidence type="ECO:0000313" key="2">
    <source>
        <dbReference type="EMBL" id="KAF2019725.1"/>
    </source>
</evidence>
<dbReference type="EMBL" id="ML978067">
    <property type="protein sequence ID" value="KAF2019725.1"/>
    <property type="molecule type" value="Genomic_DNA"/>
</dbReference>
<evidence type="ECO:0000313" key="3">
    <source>
        <dbReference type="Proteomes" id="UP000799778"/>
    </source>
</evidence>
<sequence>MPKGRKMPMLMGVDMQKSGKRWMMLLLLMLLCRASNGSSLVGWVCFFACVSGMGGGGGCGSVWWRRIGVSIMIGGASLSDPRSSGVRISKVKRGIINVQWVIRSEMRSWW</sequence>
<dbReference type="RefSeq" id="XP_033388064.1">
    <property type="nucleotide sequence ID" value="XM_033520950.1"/>
</dbReference>
<organism evidence="2 3">
    <name type="scientific">Aaosphaeria arxii CBS 175.79</name>
    <dbReference type="NCBI Taxonomy" id="1450172"/>
    <lineage>
        <taxon>Eukaryota</taxon>
        <taxon>Fungi</taxon>
        <taxon>Dikarya</taxon>
        <taxon>Ascomycota</taxon>
        <taxon>Pezizomycotina</taxon>
        <taxon>Dothideomycetes</taxon>
        <taxon>Pleosporomycetidae</taxon>
        <taxon>Pleosporales</taxon>
        <taxon>Pleosporales incertae sedis</taxon>
        <taxon>Aaosphaeria</taxon>
    </lineage>
</organism>
<accession>A0A6A5Y2D7</accession>
<dbReference type="GeneID" id="54278347"/>
<gene>
    <name evidence="2" type="ORF">BU24DRAFT_126155</name>
</gene>
<dbReference type="AlphaFoldDB" id="A0A6A5Y2D7"/>
<feature type="signal peptide" evidence="1">
    <location>
        <begin position="1"/>
        <end position="37"/>
    </location>
</feature>
<evidence type="ECO:0008006" key="4">
    <source>
        <dbReference type="Google" id="ProtNLM"/>
    </source>
</evidence>
<proteinExistence type="predicted"/>
<keyword evidence="1" id="KW-0732">Signal</keyword>
<reference evidence="2" key="1">
    <citation type="journal article" date="2020" name="Stud. Mycol.">
        <title>101 Dothideomycetes genomes: a test case for predicting lifestyles and emergence of pathogens.</title>
        <authorList>
            <person name="Haridas S."/>
            <person name="Albert R."/>
            <person name="Binder M."/>
            <person name="Bloem J."/>
            <person name="Labutti K."/>
            <person name="Salamov A."/>
            <person name="Andreopoulos B."/>
            <person name="Baker S."/>
            <person name="Barry K."/>
            <person name="Bills G."/>
            <person name="Bluhm B."/>
            <person name="Cannon C."/>
            <person name="Castanera R."/>
            <person name="Culley D."/>
            <person name="Daum C."/>
            <person name="Ezra D."/>
            <person name="Gonzalez J."/>
            <person name="Henrissat B."/>
            <person name="Kuo A."/>
            <person name="Liang C."/>
            <person name="Lipzen A."/>
            <person name="Lutzoni F."/>
            <person name="Magnuson J."/>
            <person name="Mondo S."/>
            <person name="Nolan M."/>
            <person name="Ohm R."/>
            <person name="Pangilinan J."/>
            <person name="Park H.-J."/>
            <person name="Ramirez L."/>
            <person name="Alfaro M."/>
            <person name="Sun H."/>
            <person name="Tritt A."/>
            <person name="Yoshinaga Y."/>
            <person name="Zwiers L.-H."/>
            <person name="Turgeon B."/>
            <person name="Goodwin S."/>
            <person name="Spatafora J."/>
            <person name="Crous P."/>
            <person name="Grigoriev I."/>
        </authorList>
    </citation>
    <scope>NUCLEOTIDE SEQUENCE</scope>
    <source>
        <strain evidence="2">CBS 175.79</strain>
    </source>
</reference>
<dbReference type="Proteomes" id="UP000799778">
    <property type="component" value="Unassembled WGS sequence"/>
</dbReference>
<name>A0A6A5Y2D7_9PLEO</name>
<evidence type="ECO:0000256" key="1">
    <source>
        <dbReference type="SAM" id="SignalP"/>
    </source>
</evidence>